<evidence type="ECO:0000256" key="6">
    <source>
        <dbReference type="ARBA" id="ARBA00023242"/>
    </source>
</evidence>
<dbReference type="InterPro" id="IPR022784">
    <property type="entry name" value="Ribosome_bgen_Alb1"/>
</dbReference>
<gene>
    <name evidence="8" type="ORF">FRX48_07571</name>
</gene>
<reference evidence="8 11" key="3">
    <citation type="submission" date="2019-09" db="EMBL/GenBank/DDBJ databases">
        <title>The hologenome of the rock-dwelling lichen Lasallia pustulata.</title>
        <authorList>
            <person name="Greshake Tzovaras B."/>
            <person name="Segers F."/>
            <person name="Bicker A."/>
            <person name="Dal Grande F."/>
            <person name="Otte J."/>
            <person name="Hankeln T."/>
            <person name="Schmitt I."/>
            <person name="Ebersberger I."/>
        </authorList>
    </citation>
    <scope>NUCLEOTIDE SEQUENCE [LARGE SCALE GENOMIC DNA]</scope>
    <source>
        <strain evidence="8">A1-1</strain>
    </source>
</reference>
<comment type="subcellular location">
    <subcellularLocation>
        <location evidence="2">Cytoplasm</location>
    </subcellularLocation>
    <subcellularLocation>
        <location evidence="1">Nucleus</location>
    </subcellularLocation>
</comment>
<feature type="region of interest" description="Disordered" evidence="7">
    <location>
        <begin position="158"/>
        <end position="183"/>
    </location>
</feature>
<evidence type="ECO:0000313" key="11">
    <source>
        <dbReference type="Proteomes" id="UP000324767"/>
    </source>
</evidence>
<dbReference type="GO" id="GO:0005730">
    <property type="term" value="C:nucleolus"/>
    <property type="evidence" value="ECO:0007669"/>
    <property type="project" value="TreeGrafter"/>
</dbReference>
<reference evidence="10" key="1">
    <citation type="submission" date="2017-03" db="EMBL/GenBank/DDBJ databases">
        <authorList>
            <person name="Sharma R."/>
            <person name="Thines M."/>
        </authorList>
    </citation>
    <scope>NUCLEOTIDE SEQUENCE [LARGE SCALE GENOMIC DNA]</scope>
</reference>
<evidence type="ECO:0000313" key="8">
    <source>
        <dbReference type="EMBL" id="KAA6408489.1"/>
    </source>
</evidence>
<dbReference type="GO" id="GO:0030687">
    <property type="term" value="C:preribosome, large subunit precursor"/>
    <property type="evidence" value="ECO:0007669"/>
    <property type="project" value="TreeGrafter"/>
</dbReference>
<dbReference type="EMBL" id="VXIT01000013">
    <property type="protein sequence ID" value="KAA6408489.1"/>
    <property type="molecule type" value="Genomic_DNA"/>
</dbReference>
<dbReference type="GO" id="GO:0000055">
    <property type="term" value="P:ribosomal large subunit export from nucleus"/>
    <property type="evidence" value="ECO:0007669"/>
    <property type="project" value="TreeGrafter"/>
</dbReference>
<feature type="compositionally biased region" description="Basic and acidic residues" evidence="7">
    <location>
        <begin position="76"/>
        <end position="97"/>
    </location>
</feature>
<evidence type="ECO:0000256" key="3">
    <source>
        <dbReference type="ARBA" id="ARBA00022448"/>
    </source>
</evidence>
<protein>
    <submittedName>
        <fullName evidence="9">Ribosome biogenesis protein Alb1</fullName>
    </submittedName>
</protein>
<name>A0A1W5D0J7_9LECA</name>
<keyword evidence="10" id="KW-1185">Reference proteome</keyword>
<evidence type="ECO:0000256" key="5">
    <source>
        <dbReference type="ARBA" id="ARBA00022517"/>
    </source>
</evidence>
<feature type="compositionally biased region" description="Basic residues" evidence="7">
    <location>
        <begin position="1"/>
        <end position="11"/>
    </location>
</feature>
<sequence length="183" mass="20092">MAKTAKLKKNAKSTSIHSRAAKRASSPSLNLDKSLTSIKAPAETSAHRSSVLSVHNGAGITKRKGKGKPMSRQQRRRQENRSERAEAVMDKTEKKVEKSLVRGKVVKGRSSAWEELNGSIKSKKAKSVPKTDLVDDEDDWEDEEMDKNVAAASTELTVKPMPKPVSSGLATMVPREEVEDEIL</sequence>
<dbReference type="EMBL" id="FWEW01001082">
    <property type="protein sequence ID" value="SLM36399.1"/>
    <property type="molecule type" value="Genomic_DNA"/>
</dbReference>
<accession>A0A1W5D0J7</accession>
<keyword evidence="4" id="KW-0963">Cytoplasm</keyword>
<evidence type="ECO:0000256" key="2">
    <source>
        <dbReference type="ARBA" id="ARBA00004496"/>
    </source>
</evidence>
<dbReference type="PANTHER" id="PTHR28280">
    <property type="entry name" value="SHUTTLING PRE-60S FACTOR ECM1"/>
    <property type="match status" value="1"/>
</dbReference>
<dbReference type="Proteomes" id="UP000324767">
    <property type="component" value="Unassembled WGS sequence"/>
</dbReference>
<organism evidence="9 10">
    <name type="scientific">Lasallia pustulata</name>
    <dbReference type="NCBI Taxonomy" id="136370"/>
    <lineage>
        <taxon>Eukaryota</taxon>
        <taxon>Fungi</taxon>
        <taxon>Dikarya</taxon>
        <taxon>Ascomycota</taxon>
        <taxon>Pezizomycotina</taxon>
        <taxon>Lecanoromycetes</taxon>
        <taxon>OSLEUM clade</taxon>
        <taxon>Umbilicariomycetidae</taxon>
        <taxon>Umbilicariales</taxon>
        <taxon>Umbilicariaceae</taxon>
        <taxon>Lasallia</taxon>
    </lineage>
</organism>
<feature type="region of interest" description="Disordered" evidence="7">
    <location>
        <begin position="1"/>
        <end position="97"/>
    </location>
</feature>
<dbReference type="OrthoDB" id="5304887at2759"/>
<dbReference type="Pfam" id="PF09135">
    <property type="entry name" value="Alb1"/>
    <property type="match status" value="1"/>
</dbReference>
<evidence type="ECO:0000256" key="4">
    <source>
        <dbReference type="ARBA" id="ARBA00022490"/>
    </source>
</evidence>
<feature type="compositionally biased region" description="Polar residues" evidence="7">
    <location>
        <begin position="25"/>
        <end position="37"/>
    </location>
</feature>
<feature type="region of interest" description="Disordered" evidence="7">
    <location>
        <begin position="122"/>
        <end position="142"/>
    </location>
</feature>
<feature type="compositionally biased region" description="Basic residues" evidence="7">
    <location>
        <begin position="61"/>
        <end position="75"/>
    </location>
</feature>
<reference evidence="9" key="2">
    <citation type="submission" date="2017-03" db="EMBL/GenBank/DDBJ databases">
        <authorList>
            <person name="Afonso C.L."/>
            <person name="Miller P.J."/>
            <person name="Scott M.A."/>
            <person name="Spackman E."/>
            <person name="Goraichik I."/>
            <person name="Dimitrov K.M."/>
            <person name="Suarez D.L."/>
            <person name="Swayne D.E."/>
        </authorList>
    </citation>
    <scope>NUCLEOTIDE SEQUENCE [LARGE SCALE GENOMIC DNA]</scope>
</reference>
<evidence type="ECO:0000256" key="7">
    <source>
        <dbReference type="SAM" id="MobiDB-lite"/>
    </source>
</evidence>
<dbReference type="AlphaFoldDB" id="A0A1W5D0J7"/>
<evidence type="ECO:0000256" key="1">
    <source>
        <dbReference type="ARBA" id="ARBA00004123"/>
    </source>
</evidence>
<keyword evidence="6" id="KW-0539">Nucleus</keyword>
<dbReference type="InterPro" id="IPR053278">
    <property type="entry name" value="Pre-60S_factor_ECM1"/>
</dbReference>
<evidence type="ECO:0000313" key="9">
    <source>
        <dbReference type="EMBL" id="SLM36399.1"/>
    </source>
</evidence>
<dbReference type="PANTHER" id="PTHR28280:SF1">
    <property type="entry name" value="SHUTTLING PRE-60S FACTOR ECM1"/>
    <property type="match status" value="1"/>
</dbReference>
<dbReference type="Proteomes" id="UP000192927">
    <property type="component" value="Unassembled WGS sequence"/>
</dbReference>
<keyword evidence="3" id="KW-0813">Transport</keyword>
<proteinExistence type="predicted"/>
<dbReference type="GO" id="GO:0005737">
    <property type="term" value="C:cytoplasm"/>
    <property type="evidence" value="ECO:0007669"/>
    <property type="project" value="UniProtKB-SubCell"/>
</dbReference>
<keyword evidence="5" id="KW-0690">Ribosome biogenesis</keyword>
<evidence type="ECO:0000313" key="10">
    <source>
        <dbReference type="Proteomes" id="UP000192927"/>
    </source>
</evidence>